<organism evidence="1 2">
    <name type="scientific">Cercopithifilaria johnstoni</name>
    <dbReference type="NCBI Taxonomy" id="2874296"/>
    <lineage>
        <taxon>Eukaryota</taxon>
        <taxon>Metazoa</taxon>
        <taxon>Ecdysozoa</taxon>
        <taxon>Nematoda</taxon>
        <taxon>Chromadorea</taxon>
        <taxon>Rhabditida</taxon>
        <taxon>Spirurina</taxon>
        <taxon>Spiruromorpha</taxon>
        <taxon>Filarioidea</taxon>
        <taxon>Onchocercidae</taxon>
        <taxon>Cercopithifilaria</taxon>
    </lineage>
</organism>
<accession>A0A8J2LTN7</accession>
<dbReference type="EMBL" id="CAKAEH010000081">
    <property type="protein sequence ID" value="CAG9529768.1"/>
    <property type="molecule type" value="Genomic_DNA"/>
</dbReference>
<keyword evidence="2" id="KW-1185">Reference proteome</keyword>
<dbReference type="OrthoDB" id="8113227at2759"/>
<evidence type="ECO:0000313" key="2">
    <source>
        <dbReference type="Proteomes" id="UP000746747"/>
    </source>
</evidence>
<proteinExistence type="predicted"/>
<protein>
    <submittedName>
        <fullName evidence="1">Uncharacterized protein</fullName>
    </submittedName>
</protein>
<evidence type="ECO:0000313" key="1">
    <source>
        <dbReference type="EMBL" id="CAG9529768.1"/>
    </source>
</evidence>
<dbReference type="Proteomes" id="UP000746747">
    <property type="component" value="Unassembled WGS sequence"/>
</dbReference>
<name>A0A8J2LTN7_9BILA</name>
<reference evidence="1" key="1">
    <citation type="submission" date="2021-09" db="EMBL/GenBank/DDBJ databases">
        <authorList>
            <consortium name="Pathogen Informatics"/>
        </authorList>
    </citation>
    <scope>NUCLEOTIDE SEQUENCE</scope>
</reference>
<comment type="caution">
    <text evidence="1">The sequence shown here is derived from an EMBL/GenBank/DDBJ whole genome shotgun (WGS) entry which is preliminary data.</text>
</comment>
<dbReference type="AlphaFoldDB" id="A0A8J2LTN7"/>
<feature type="non-terminal residue" evidence="1">
    <location>
        <position position="1"/>
    </location>
</feature>
<sequence>MCERCRRELRSALINLGKLYPHSESIGSKYCILQIGRVQNMITECAQEGYYLGMRLYRMPESSKQCESIHIPTRSSRHPLLCVECHKRFPTMQELYLHSEVCIIESFENEAINVFSSMPSLTEPATAFVATAHAGITAKGDDPPILVPETSASANSSGSTSLSLPAKHGAECSLVKKTERMAATETSKTAPISLMSTSESEQRSYWIDSCFEWTKISYFRSHKLPFELENAQILQSPGGLRIYVSIERQCGRGSDGIGSGNDGGGYEFQ</sequence>
<gene>
    <name evidence="1" type="ORF">CJOHNSTONI_LOCUS323</name>
</gene>